<name>A0A0H5BQV5_9EUKA</name>
<keyword evidence="2" id="KW-0542">Nucleomorph</keyword>
<feature type="domain" description="GYF" evidence="1">
    <location>
        <begin position="33"/>
        <end position="83"/>
    </location>
</feature>
<dbReference type="InterPro" id="IPR037471">
    <property type="entry name" value="TIC56"/>
</dbReference>
<geneLocation type="nucleomorph" evidence="2"/>
<organism evidence="2">
    <name type="scientific">Lotharella vacuolata</name>
    <dbReference type="NCBI Taxonomy" id="74820"/>
    <lineage>
        <taxon>Eukaryota</taxon>
        <taxon>Sar</taxon>
        <taxon>Rhizaria</taxon>
        <taxon>Cercozoa</taxon>
        <taxon>Chlorarachniophyceae</taxon>
        <taxon>Lotharella</taxon>
    </lineage>
</organism>
<gene>
    <name evidence="2" type="primary">rnabp1</name>
</gene>
<dbReference type="PANTHER" id="PTHR37755:SF1">
    <property type="entry name" value="PROTEIN TIC 56, CHLOROPLASTIC"/>
    <property type="match status" value="1"/>
</dbReference>
<proteinExistence type="predicted"/>
<dbReference type="InterPro" id="IPR025640">
    <property type="entry name" value="GYF_2"/>
</dbReference>
<accession>A0A0H5BQV5</accession>
<evidence type="ECO:0000313" key="2">
    <source>
        <dbReference type="EMBL" id="BAS01609.1"/>
    </source>
</evidence>
<evidence type="ECO:0000259" key="1">
    <source>
        <dbReference type="Pfam" id="PF14237"/>
    </source>
</evidence>
<dbReference type="GO" id="GO:0009706">
    <property type="term" value="C:chloroplast inner membrane"/>
    <property type="evidence" value="ECO:0007669"/>
    <property type="project" value="TreeGrafter"/>
</dbReference>
<protein>
    <submittedName>
        <fullName evidence="2">RNA binding protein</fullName>
    </submittedName>
</protein>
<dbReference type="PANTHER" id="PTHR37755">
    <property type="entry name" value="PROTEIN TIC 56, CHLOROPLASTIC"/>
    <property type="match status" value="1"/>
</dbReference>
<reference evidence="2" key="1">
    <citation type="journal article" date="2015" name="Genome Biol. Evol.">
        <title>Nucleomorph Genome Sequences of Two Chlorarachniophytes, Amorphochlora amoebiformis and Lotharella vacuolata.</title>
        <authorList>
            <person name="Suzuki S."/>
            <person name="Shirato S."/>
            <person name="Hirakawa Y."/>
            <person name="Ishida K."/>
        </authorList>
    </citation>
    <scope>NUCLEOTIDE SEQUENCE</scope>
    <source>
        <strain evidence="2">CCMP240</strain>
    </source>
</reference>
<sequence length="130" mass="15499">MGFNFMEYKPIILTLNQKSQINFIKIAIKENIWYYRDRLNIARGPCDIYILRKCWINGIIDQNTLVWGIGLDDWIPLKNIKNLIILIRIPEVQLATIIKKELVIKPSLNNIRDLNKSRRNTWLNQVEEMF</sequence>
<dbReference type="Pfam" id="PF14237">
    <property type="entry name" value="GYF_2"/>
    <property type="match status" value="1"/>
</dbReference>
<dbReference type="EMBL" id="AB996600">
    <property type="protein sequence ID" value="BAS01609.1"/>
    <property type="molecule type" value="Genomic_DNA"/>
</dbReference>
<dbReference type="GO" id="GO:0045037">
    <property type="term" value="P:protein import into chloroplast stroma"/>
    <property type="evidence" value="ECO:0007669"/>
    <property type="project" value="TreeGrafter"/>
</dbReference>
<dbReference type="AlphaFoldDB" id="A0A0H5BQV5"/>